<dbReference type="GO" id="GO:0004129">
    <property type="term" value="F:cytochrome-c oxidase activity"/>
    <property type="evidence" value="ECO:0007669"/>
    <property type="project" value="UniProtKB-EC"/>
</dbReference>
<dbReference type="Gene3D" id="2.60.40.420">
    <property type="entry name" value="Cupredoxins - blue copper proteins"/>
    <property type="match status" value="1"/>
</dbReference>
<keyword evidence="11 16" id="KW-1133">Transmembrane helix</keyword>
<proteinExistence type="inferred from homology"/>
<protein>
    <recommendedName>
        <fullName evidence="4">cytochrome-c oxidase</fullName>
        <ecNumber evidence="4">7.1.1.9</ecNumber>
    </recommendedName>
    <alternativeName>
        <fullName evidence="14">Cytochrome c oxidase polypeptide II</fullName>
    </alternativeName>
</protein>
<evidence type="ECO:0000256" key="6">
    <source>
        <dbReference type="ARBA" id="ARBA00022692"/>
    </source>
</evidence>
<sequence length="215" mass="23531">MFSPSLQMNFYDPMANMELTLYNGSMLALFFLISLGLASLVICTSPGFGYSNIGLNYLQSEMGMFVSTCLVAMSLSLPGLVVLYTQGPDSKTEFMLPVTAFQWYWVMGWENHETELMMENLSNLSSGSPYLLETTDSGVVPMGASTTFYITSSDVLHSFSLPASFVKCDAVPGRLNALLVKFPHPGVQYGQCSELCGVGHSYMPIKIEVVNTKDA</sequence>
<evidence type="ECO:0000256" key="5">
    <source>
        <dbReference type="ARBA" id="ARBA00022448"/>
    </source>
</evidence>
<dbReference type="PROSITE" id="PS50857">
    <property type="entry name" value="COX2_CUA"/>
    <property type="match status" value="1"/>
</dbReference>
<accession>A0AA86IRY1</accession>
<evidence type="ECO:0000256" key="8">
    <source>
        <dbReference type="ARBA" id="ARBA00022842"/>
    </source>
</evidence>
<evidence type="ECO:0000256" key="13">
    <source>
        <dbReference type="ARBA" id="ARBA00023136"/>
    </source>
</evidence>
<reference evidence="18" key="1">
    <citation type="submission" date="2020-10" db="EMBL/GenBank/DDBJ databases">
        <title>Nuclear ribosomal and mitochondrial DNA copy number and intra-individual variation in the tunicate zooplankton salps.</title>
        <authorList>
            <person name="Goodall-Copestake W.P."/>
        </authorList>
    </citation>
    <scope>NUCLEOTIDE SEQUENCE</scope>
    <source>
        <strain evidence="18">E57_Pc1</strain>
        <tissue evidence="18">Muscle</tissue>
    </source>
</reference>
<keyword evidence="13 16" id="KW-0472">Membrane</keyword>
<dbReference type="PANTHER" id="PTHR22888:SF9">
    <property type="entry name" value="CYTOCHROME C OXIDASE SUBUNIT 2"/>
    <property type="match status" value="1"/>
</dbReference>
<evidence type="ECO:0000256" key="11">
    <source>
        <dbReference type="ARBA" id="ARBA00022989"/>
    </source>
</evidence>
<feature type="domain" description="Cytochrome oxidase subunit II copper A binding" evidence="17">
    <location>
        <begin position="91"/>
        <end position="215"/>
    </location>
</feature>
<dbReference type="SUPFAM" id="SSF49503">
    <property type="entry name" value="Cupredoxins"/>
    <property type="match status" value="1"/>
</dbReference>
<comment type="catalytic activity">
    <reaction evidence="15">
        <text>4 Fe(II)-[cytochrome c] + O2 + 8 H(+)(in) = 4 Fe(III)-[cytochrome c] + 2 H2O + 4 H(+)(out)</text>
        <dbReference type="Rhea" id="RHEA:11436"/>
        <dbReference type="Rhea" id="RHEA-COMP:10350"/>
        <dbReference type="Rhea" id="RHEA-COMP:14399"/>
        <dbReference type="ChEBI" id="CHEBI:15377"/>
        <dbReference type="ChEBI" id="CHEBI:15378"/>
        <dbReference type="ChEBI" id="CHEBI:15379"/>
        <dbReference type="ChEBI" id="CHEBI:29033"/>
        <dbReference type="ChEBI" id="CHEBI:29034"/>
        <dbReference type="EC" id="7.1.1.9"/>
    </reaction>
    <physiologicalReaction direction="left-to-right" evidence="15">
        <dbReference type="Rhea" id="RHEA:11437"/>
    </physiologicalReaction>
</comment>
<dbReference type="Pfam" id="PF00116">
    <property type="entry name" value="COX2"/>
    <property type="match status" value="1"/>
</dbReference>
<dbReference type="InterPro" id="IPR002429">
    <property type="entry name" value="CcO_II-like_C"/>
</dbReference>
<keyword evidence="5" id="KW-0813">Transport</keyword>
<evidence type="ECO:0000256" key="7">
    <source>
        <dbReference type="ARBA" id="ARBA00022723"/>
    </source>
</evidence>
<evidence type="ECO:0000256" key="4">
    <source>
        <dbReference type="ARBA" id="ARBA00012949"/>
    </source>
</evidence>
<dbReference type="PROSITE" id="PS00078">
    <property type="entry name" value="COX2"/>
    <property type="match status" value="1"/>
</dbReference>
<dbReference type="InterPro" id="IPR036257">
    <property type="entry name" value="Cyt_c_oxidase_su2_TM_sf"/>
</dbReference>
<comment type="similarity">
    <text evidence="3">Belongs to the cytochrome c oxidase subunit 2 family.</text>
</comment>
<geneLocation type="mitochondrion" evidence="18"/>
<dbReference type="PANTHER" id="PTHR22888">
    <property type="entry name" value="CYTOCHROME C OXIDASE, SUBUNIT II"/>
    <property type="match status" value="1"/>
</dbReference>
<dbReference type="InterPro" id="IPR008972">
    <property type="entry name" value="Cupredoxin"/>
</dbReference>
<keyword evidence="12" id="KW-0186">Copper</keyword>
<dbReference type="EMBL" id="LC590032">
    <property type="protein sequence ID" value="BCM73299.1"/>
    <property type="molecule type" value="Genomic_DNA"/>
</dbReference>
<keyword evidence="10" id="KW-0249">Electron transport</keyword>
<name>A0AA86IRY1_9UROC</name>
<dbReference type="AlphaFoldDB" id="A0AA86IRY1"/>
<dbReference type="InterPro" id="IPR045187">
    <property type="entry name" value="CcO_II"/>
</dbReference>
<gene>
    <name evidence="18" type="primary">cox2</name>
</gene>
<dbReference type="GO" id="GO:0005507">
    <property type="term" value="F:copper ion binding"/>
    <property type="evidence" value="ECO:0007669"/>
    <property type="project" value="InterPro"/>
</dbReference>
<evidence type="ECO:0000313" key="18">
    <source>
        <dbReference type="EMBL" id="BCM73299.1"/>
    </source>
</evidence>
<evidence type="ECO:0000256" key="15">
    <source>
        <dbReference type="ARBA" id="ARBA00049512"/>
    </source>
</evidence>
<evidence type="ECO:0000256" key="1">
    <source>
        <dbReference type="ARBA" id="ARBA00001935"/>
    </source>
</evidence>
<evidence type="ECO:0000256" key="12">
    <source>
        <dbReference type="ARBA" id="ARBA00023008"/>
    </source>
</evidence>
<feature type="transmembrane region" description="Helical" evidence="16">
    <location>
        <begin position="21"/>
        <end position="42"/>
    </location>
</feature>
<keyword evidence="9" id="KW-1278">Translocase</keyword>
<dbReference type="Gene3D" id="1.10.287.90">
    <property type="match status" value="1"/>
</dbReference>
<evidence type="ECO:0000256" key="2">
    <source>
        <dbReference type="ARBA" id="ARBA00004141"/>
    </source>
</evidence>
<dbReference type="PRINTS" id="PR01166">
    <property type="entry name" value="CYCOXIDASEII"/>
</dbReference>
<keyword evidence="18" id="KW-0496">Mitochondrion</keyword>
<comment type="subcellular location">
    <subcellularLocation>
        <location evidence="2">Membrane</location>
        <topology evidence="2">Multi-pass membrane protein</topology>
    </subcellularLocation>
</comment>
<evidence type="ECO:0000256" key="3">
    <source>
        <dbReference type="ARBA" id="ARBA00007866"/>
    </source>
</evidence>
<feature type="transmembrane region" description="Helical" evidence="16">
    <location>
        <begin position="62"/>
        <end position="85"/>
    </location>
</feature>
<dbReference type="GO" id="GO:0016020">
    <property type="term" value="C:membrane"/>
    <property type="evidence" value="ECO:0007669"/>
    <property type="project" value="UniProtKB-SubCell"/>
</dbReference>
<dbReference type="GO" id="GO:0042773">
    <property type="term" value="P:ATP synthesis coupled electron transport"/>
    <property type="evidence" value="ECO:0007669"/>
    <property type="project" value="TreeGrafter"/>
</dbReference>
<dbReference type="EC" id="7.1.1.9" evidence="4"/>
<evidence type="ECO:0000256" key="14">
    <source>
        <dbReference type="ARBA" id="ARBA00031389"/>
    </source>
</evidence>
<evidence type="ECO:0000256" key="9">
    <source>
        <dbReference type="ARBA" id="ARBA00022967"/>
    </source>
</evidence>
<dbReference type="InterPro" id="IPR001505">
    <property type="entry name" value="Copper_CuA"/>
</dbReference>
<evidence type="ECO:0000256" key="16">
    <source>
        <dbReference type="SAM" id="Phobius"/>
    </source>
</evidence>
<comment type="cofactor">
    <cofactor evidence="1">
        <name>Cu cation</name>
        <dbReference type="ChEBI" id="CHEBI:23378"/>
    </cofactor>
</comment>
<evidence type="ECO:0000259" key="17">
    <source>
        <dbReference type="PROSITE" id="PS50857"/>
    </source>
</evidence>
<keyword evidence="6 16" id="KW-0812">Transmembrane</keyword>
<keyword evidence="7" id="KW-0479">Metal-binding</keyword>
<keyword evidence="8" id="KW-0460">Magnesium</keyword>
<organism evidence="18">
    <name type="scientific">Pegea confoederata</name>
    <dbReference type="NCBI Taxonomy" id="942563"/>
    <lineage>
        <taxon>Eukaryota</taxon>
        <taxon>Metazoa</taxon>
        <taxon>Chordata</taxon>
        <taxon>Tunicata</taxon>
        <taxon>Thaliacea</taxon>
        <taxon>Salpida</taxon>
        <taxon>Salpidae</taxon>
        <taxon>Pegea</taxon>
    </lineage>
</organism>
<evidence type="ECO:0000256" key="10">
    <source>
        <dbReference type="ARBA" id="ARBA00022982"/>
    </source>
</evidence>